<evidence type="ECO:0000313" key="3">
    <source>
        <dbReference type="Proteomes" id="UP000218231"/>
    </source>
</evidence>
<accession>A0A2A2LIY7</accession>
<protein>
    <submittedName>
        <fullName evidence="2">Uncharacterized protein</fullName>
    </submittedName>
</protein>
<keyword evidence="3" id="KW-1185">Reference proteome</keyword>
<reference evidence="2 3" key="1">
    <citation type="journal article" date="2017" name="Curr. Biol.">
        <title>Genome architecture and evolution of a unichromosomal asexual nematode.</title>
        <authorList>
            <person name="Fradin H."/>
            <person name="Zegar C."/>
            <person name="Gutwein M."/>
            <person name="Lucas J."/>
            <person name="Kovtun M."/>
            <person name="Corcoran D."/>
            <person name="Baugh L.R."/>
            <person name="Kiontke K."/>
            <person name="Gunsalus K."/>
            <person name="Fitch D.H."/>
            <person name="Piano F."/>
        </authorList>
    </citation>
    <scope>NUCLEOTIDE SEQUENCE [LARGE SCALE GENOMIC DNA]</scope>
    <source>
        <strain evidence="2">PF1309</strain>
    </source>
</reference>
<dbReference type="AlphaFoldDB" id="A0A2A2LIY7"/>
<dbReference type="EMBL" id="LIAE01006699">
    <property type="protein sequence ID" value="PAV86164.1"/>
    <property type="molecule type" value="Genomic_DNA"/>
</dbReference>
<gene>
    <name evidence="2" type="ORF">WR25_02652</name>
</gene>
<sequence length="126" mass="14040">MSGQLFGDVALFIRSCFCLPALCLPCLPLFALQSAVISQRETFGLQFHSFSSQFLSHVSHLAVHSAIRLVEEMFCNTPPVLHVECAATLCNRSQSIHVLLPCISSNTRNHKSIACKLFAYFKTTFF</sequence>
<keyword evidence="1" id="KW-1133">Transmembrane helix</keyword>
<proteinExistence type="predicted"/>
<comment type="caution">
    <text evidence="2">The sequence shown here is derived from an EMBL/GenBank/DDBJ whole genome shotgun (WGS) entry which is preliminary data.</text>
</comment>
<evidence type="ECO:0000313" key="2">
    <source>
        <dbReference type="EMBL" id="PAV86164.1"/>
    </source>
</evidence>
<dbReference type="Proteomes" id="UP000218231">
    <property type="component" value="Unassembled WGS sequence"/>
</dbReference>
<keyword evidence="1" id="KW-0812">Transmembrane</keyword>
<evidence type="ECO:0000256" key="1">
    <source>
        <dbReference type="SAM" id="Phobius"/>
    </source>
</evidence>
<organism evidence="2 3">
    <name type="scientific">Diploscapter pachys</name>
    <dbReference type="NCBI Taxonomy" id="2018661"/>
    <lineage>
        <taxon>Eukaryota</taxon>
        <taxon>Metazoa</taxon>
        <taxon>Ecdysozoa</taxon>
        <taxon>Nematoda</taxon>
        <taxon>Chromadorea</taxon>
        <taxon>Rhabditida</taxon>
        <taxon>Rhabditina</taxon>
        <taxon>Rhabditomorpha</taxon>
        <taxon>Rhabditoidea</taxon>
        <taxon>Rhabditidae</taxon>
        <taxon>Diploscapter</taxon>
    </lineage>
</organism>
<feature type="transmembrane region" description="Helical" evidence="1">
    <location>
        <begin position="12"/>
        <end position="32"/>
    </location>
</feature>
<name>A0A2A2LIY7_9BILA</name>
<keyword evidence="1" id="KW-0472">Membrane</keyword>